<evidence type="ECO:0000256" key="4">
    <source>
        <dbReference type="ARBA" id="ARBA00023157"/>
    </source>
</evidence>
<dbReference type="InterPro" id="IPR001254">
    <property type="entry name" value="Trypsin_dom"/>
</dbReference>
<dbReference type="PANTHER" id="PTHR24276:SF91">
    <property type="entry name" value="AT26814P-RELATED"/>
    <property type="match status" value="1"/>
</dbReference>
<sequence>MQFHALPYAAVFLLSVKTVNEAKENVSEDLFITSYTSTVHMSKRMEGGYNIEVVGHQRVHERTIKERIIDGTPAAPGEFPYMISVQSHYDSACGGSLISAKHVLTACHCVAFMNYNEKP</sequence>
<dbReference type="Gene3D" id="2.40.10.10">
    <property type="entry name" value="Trypsin-like serine proteases"/>
    <property type="match status" value="1"/>
</dbReference>
<accession>A0A0A9YC60</accession>
<reference evidence="7" key="1">
    <citation type="journal article" date="2014" name="PLoS ONE">
        <title>Transcriptome-Based Identification of ABC Transporters in the Western Tarnished Plant Bug Lygus hesperus.</title>
        <authorList>
            <person name="Hull J.J."/>
            <person name="Chaney K."/>
            <person name="Geib S.M."/>
            <person name="Fabrick J.A."/>
            <person name="Brent C.S."/>
            <person name="Walsh D."/>
            <person name="Lavine L.C."/>
        </authorList>
    </citation>
    <scope>NUCLEOTIDE SEQUENCE</scope>
</reference>
<gene>
    <name evidence="7" type="primary">OVCH2_0</name>
    <name evidence="7" type="ORF">CM83_104695</name>
</gene>
<evidence type="ECO:0000313" key="7">
    <source>
        <dbReference type="EMBL" id="JAG30657.1"/>
    </source>
</evidence>
<dbReference type="PANTHER" id="PTHR24276">
    <property type="entry name" value="POLYSERASE-RELATED"/>
    <property type="match status" value="1"/>
</dbReference>
<dbReference type="EMBL" id="GBHO01012947">
    <property type="protein sequence ID" value="JAG30657.1"/>
    <property type="molecule type" value="Transcribed_RNA"/>
</dbReference>
<keyword evidence="3" id="KW-0720">Serine protease</keyword>
<dbReference type="AlphaFoldDB" id="A0A0A9YC60"/>
<keyword evidence="2" id="KW-0378">Hydrolase</keyword>
<evidence type="ECO:0000256" key="2">
    <source>
        <dbReference type="ARBA" id="ARBA00022801"/>
    </source>
</evidence>
<reference evidence="7" key="2">
    <citation type="submission" date="2014-07" db="EMBL/GenBank/DDBJ databases">
        <authorList>
            <person name="Hull J."/>
        </authorList>
    </citation>
    <scope>NUCLEOTIDE SEQUENCE</scope>
</reference>
<organism evidence="7">
    <name type="scientific">Lygus hesperus</name>
    <name type="common">Western plant bug</name>
    <dbReference type="NCBI Taxonomy" id="30085"/>
    <lineage>
        <taxon>Eukaryota</taxon>
        <taxon>Metazoa</taxon>
        <taxon>Ecdysozoa</taxon>
        <taxon>Arthropoda</taxon>
        <taxon>Hexapoda</taxon>
        <taxon>Insecta</taxon>
        <taxon>Pterygota</taxon>
        <taxon>Neoptera</taxon>
        <taxon>Paraneoptera</taxon>
        <taxon>Hemiptera</taxon>
        <taxon>Heteroptera</taxon>
        <taxon>Panheteroptera</taxon>
        <taxon>Cimicomorpha</taxon>
        <taxon>Miridae</taxon>
        <taxon>Mirini</taxon>
        <taxon>Lygus</taxon>
    </lineage>
</organism>
<feature type="non-terminal residue" evidence="7">
    <location>
        <position position="119"/>
    </location>
</feature>
<dbReference type="GO" id="GO:0006508">
    <property type="term" value="P:proteolysis"/>
    <property type="evidence" value="ECO:0007669"/>
    <property type="project" value="UniProtKB-KW"/>
</dbReference>
<proteinExistence type="predicted"/>
<dbReference type="SUPFAM" id="SSF50494">
    <property type="entry name" value="Trypsin-like serine proteases"/>
    <property type="match status" value="1"/>
</dbReference>
<keyword evidence="5" id="KW-0732">Signal</keyword>
<dbReference type="InterPro" id="IPR009003">
    <property type="entry name" value="Peptidase_S1_PA"/>
</dbReference>
<feature type="signal peptide" evidence="5">
    <location>
        <begin position="1"/>
        <end position="22"/>
    </location>
</feature>
<evidence type="ECO:0000259" key="6">
    <source>
        <dbReference type="Pfam" id="PF00089"/>
    </source>
</evidence>
<dbReference type="Pfam" id="PF00089">
    <property type="entry name" value="Trypsin"/>
    <property type="match status" value="1"/>
</dbReference>
<feature type="domain" description="Peptidase S1" evidence="6">
    <location>
        <begin position="68"/>
        <end position="111"/>
    </location>
</feature>
<dbReference type="InterPro" id="IPR050430">
    <property type="entry name" value="Peptidase_S1"/>
</dbReference>
<evidence type="ECO:0000256" key="3">
    <source>
        <dbReference type="ARBA" id="ARBA00022825"/>
    </source>
</evidence>
<evidence type="ECO:0000256" key="1">
    <source>
        <dbReference type="ARBA" id="ARBA00022670"/>
    </source>
</evidence>
<keyword evidence="1" id="KW-0645">Protease</keyword>
<keyword evidence="4" id="KW-1015">Disulfide bond</keyword>
<dbReference type="GO" id="GO:0004252">
    <property type="term" value="F:serine-type endopeptidase activity"/>
    <property type="evidence" value="ECO:0007669"/>
    <property type="project" value="InterPro"/>
</dbReference>
<dbReference type="InterPro" id="IPR043504">
    <property type="entry name" value="Peptidase_S1_PA_chymotrypsin"/>
</dbReference>
<feature type="chain" id="PRO_5002054812" evidence="5">
    <location>
        <begin position="23"/>
        <end position="119"/>
    </location>
</feature>
<name>A0A0A9YC60_LYGHE</name>
<protein>
    <submittedName>
        <fullName evidence="7">Ovochymase-2</fullName>
    </submittedName>
</protein>
<evidence type="ECO:0000256" key="5">
    <source>
        <dbReference type="SAM" id="SignalP"/>
    </source>
</evidence>